<dbReference type="RefSeq" id="WP_386410005.1">
    <property type="nucleotide sequence ID" value="NZ_JBHTJH010000017.1"/>
</dbReference>
<comment type="caution">
    <text evidence="2">The sequence shown here is derived from an EMBL/GenBank/DDBJ whole genome shotgun (WGS) entry which is preliminary data.</text>
</comment>
<dbReference type="PROSITE" id="PS51257">
    <property type="entry name" value="PROKAR_LIPOPROTEIN"/>
    <property type="match status" value="1"/>
</dbReference>
<keyword evidence="3" id="KW-1185">Reference proteome</keyword>
<feature type="compositionally biased region" description="Basic and acidic residues" evidence="1">
    <location>
        <begin position="33"/>
        <end position="47"/>
    </location>
</feature>
<accession>A0ABW3D3P7</accession>
<gene>
    <name evidence="2" type="ORF">ACFQ1M_15995</name>
</gene>
<dbReference type="EMBL" id="JBHTJH010000017">
    <property type="protein sequence ID" value="MFD0863717.1"/>
    <property type="molecule type" value="Genomic_DNA"/>
</dbReference>
<evidence type="ECO:0000256" key="1">
    <source>
        <dbReference type="SAM" id="MobiDB-lite"/>
    </source>
</evidence>
<name>A0ABW3D3P7_9FLAO</name>
<sequence>MEIFRRSGRSCTSILLSVILLFFSCGCDDSVKEKREPNYNSSDERTAPSENVYPNDRKKNIQGFEMNAKLIKELLESTEMNSEEVLAMSRKNGSMNEKQLKVFQEFIASIEENGFDVAMSDLENYMAKARISEDEFERYKNFASAMKILNDKNPSLFDPDRNDKTDRRCRLAMISLTAALASSISCDTVVSCGLAIVLGVNAQIAVKEYCEETR</sequence>
<reference evidence="3" key="1">
    <citation type="journal article" date="2019" name="Int. J. Syst. Evol. Microbiol.">
        <title>The Global Catalogue of Microorganisms (GCM) 10K type strain sequencing project: providing services to taxonomists for standard genome sequencing and annotation.</title>
        <authorList>
            <consortium name="The Broad Institute Genomics Platform"/>
            <consortium name="The Broad Institute Genome Sequencing Center for Infectious Disease"/>
            <person name="Wu L."/>
            <person name="Ma J."/>
        </authorList>
    </citation>
    <scope>NUCLEOTIDE SEQUENCE [LARGE SCALE GENOMIC DNA]</scope>
    <source>
        <strain evidence="3">CCUG 62952</strain>
    </source>
</reference>
<proteinExistence type="predicted"/>
<evidence type="ECO:0000313" key="3">
    <source>
        <dbReference type="Proteomes" id="UP001596978"/>
    </source>
</evidence>
<evidence type="ECO:0000313" key="2">
    <source>
        <dbReference type="EMBL" id="MFD0863717.1"/>
    </source>
</evidence>
<organism evidence="2 3">
    <name type="scientific">Sungkyunkwania multivorans</name>
    <dbReference type="NCBI Taxonomy" id="1173618"/>
    <lineage>
        <taxon>Bacteria</taxon>
        <taxon>Pseudomonadati</taxon>
        <taxon>Bacteroidota</taxon>
        <taxon>Flavobacteriia</taxon>
        <taxon>Flavobacteriales</taxon>
        <taxon>Flavobacteriaceae</taxon>
        <taxon>Sungkyunkwania</taxon>
    </lineage>
</organism>
<protein>
    <recommendedName>
        <fullName evidence="4">Lipoprotein</fullName>
    </recommendedName>
</protein>
<evidence type="ECO:0008006" key="4">
    <source>
        <dbReference type="Google" id="ProtNLM"/>
    </source>
</evidence>
<feature type="region of interest" description="Disordered" evidence="1">
    <location>
        <begin position="33"/>
        <end position="57"/>
    </location>
</feature>
<dbReference type="Proteomes" id="UP001596978">
    <property type="component" value="Unassembled WGS sequence"/>
</dbReference>